<dbReference type="GO" id="GO:0008511">
    <property type="term" value="F:sodium:potassium:chloride symporter activity"/>
    <property type="evidence" value="ECO:0007669"/>
    <property type="project" value="TreeGrafter"/>
</dbReference>
<keyword evidence="2 6" id="KW-0812">Transmembrane</keyword>
<feature type="transmembrane region" description="Helical" evidence="6">
    <location>
        <begin position="1173"/>
        <end position="1194"/>
    </location>
</feature>
<evidence type="ECO:0000256" key="2">
    <source>
        <dbReference type="ARBA" id="ARBA00022692"/>
    </source>
</evidence>
<feature type="transmembrane region" description="Helical" evidence="6">
    <location>
        <begin position="302"/>
        <end position="327"/>
    </location>
</feature>
<dbReference type="GO" id="GO:0055075">
    <property type="term" value="P:potassium ion homeostasis"/>
    <property type="evidence" value="ECO:0007669"/>
    <property type="project" value="TreeGrafter"/>
</dbReference>
<evidence type="ECO:0000256" key="1">
    <source>
        <dbReference type="ARBA" id="ARBA00004141"/>
    </source>
</evidence>
<feature type="transmembrane region" description="Helical" evidence="6">
    <location>
        <begin position="1332"/>
        <end position="1357"/>
    </location>
</feature>
<evidence type="ECO:0000313" key="9">
    <source>
        <dbReference type="EMBL" id="KAH7639828.1"/>
    </source>
</evidence>
<evidence type="ECO:0000256" key="4">
    <source>
        <dbReference type="ARBA" id="ARBA00023136"/>
    </source>
</evidence>
<evidence type="ECO:0000256" key="6">
    <source>
        <dbReference type="SAM" id="Phobius"/>
    </source>
</evidence>
<dbReference type="Pfam" id="PF00324">
    <property type="entry name" value="AA_permease"/>
    <property type="match status" value="2"/>
</dbReference>
<comment type="caution">
    <text evidence="9">The sequence shown here is derived from an EMBL/GenBank/DDBJ whole genome shotgun (WGS) entry which is preliminary data.</text>
</comment>
<gene>
    <name evidence="9" type="ORF">HUG17_3861</name>
</gene>
<evidence type="ECO:0000259" key="8">
    <source>
        <dbReference type="Pfam" id="PF03522"/>
    </source>
</evidence>
<feature type="transmembrane region" description="Helical" evidence="6">
    <location>
        <begin position="1299"/>
        <end position="1320"/>
    </location>
</feature>
<dbReference type="InterPro" id="IPR004842">
    <property type="entry name" value="SLC12A_fam"/>
</dbReference>
<dbReference type="Pfam" id="PF03522">
    <property type="entry name" value="SLC12"/>
    <property type="match status" value="2"/>
</dbReference>
<feature type="transmembrane region" description="Helical" evidence="6">
    <location>
        <begin position="372"/>
        <end position="392"/>
    </location>
</feature>
<feature type="domain" description="Amino acid permease/ SLC12A" evidence="7">
    <location>
        <begin position="73"/>
        <end position="562"/>
    </location>
</feature>
<feature type="transmembrane region" description="Helical" evidence="6">
    <location>
        <begin position="70"/>
        <end position="90"/>
    </location>
</feature>
<dbReference type="PANTHER" id="PTHR11827:SF103">
    <property type="entry name" value="SODIUM CHLORIDE COTRANSPORTER 69, ISOFORM E"/>
    <property type="match status" value="1"/>
</dbReference>
<feature type="compositionally biased region" description="Polar residues" evidence="5">
    <location>
        <begin position="725"/>
        <end position="740"/>
    </location>
</feature>
<proteinExistence type="predicted"/>
<accession>A0A9D4NWR0</accession>
<feature type="region of interest" description="Disordered" evidence="5">
    <location>
        <begin position="725"/>
        <end position="749"/>
    </location>
</feature>
<dbReference type="InterPro" id="IPR004841">
    <property type="entry name" value="AA-permease/SLC12A_dom"/>
</dbReference>
<feature type="transmembrane region" description="Helical" evidence="6">
    <location>
        <begin position="1221"/>
        <end position="1238"/>
    </location>
</feature>
<feature type="transmembrane region" description="Helical" evidence="6">
    <location>
        <begin position="1126"/>
        <end position="1152"/>
    </location>
</feature>
<feature type="domain" description="SLC12A transporter C-terminal" evidence="8">
    <location>
        <begin position="571"/>
        <end position="995"/>
    </location>
</feature>
<reference evidence="9" key="2">
    <citation type="journal article" date="2021" name="World Allergy Organ. J.">
        <title>Chromosome-level assembly of Dermatophagoides farinae genome and transcriptome reveals two novel allergens Der f 37 and Der f 39.</title>
        <authorList>
            <person name="Chen J."/>
            <person name="Cai Z."/>
            <person name="Fan D."/>
            <person name="Hu J."/>
            <person name="Hou Y."/>
            <person name="He Y."/>
            <person name="Zhang Z."/>
            <person name="Zhao Z."/>
            <person name="Gao P."/>
            <person name="Hu W."/>
            <person name="Sun J."/>
            <person name="Li J."/>
            <person name="Ji K."/>
        </authorList>
    </citation>
    <scope>NUCLEOTIDE SEQUENCE</scope>
    <source>
        <strain evidence="9">JKM2019</strain>
    </source>
</reference>
<sequence>MTEVNATQRRSSFFPQCLRRSERKDSIFQSESTKILHPYTNNEKRPSDYQSDMDNHQEYNSLKFGWINGVYNRTVLIIFGVMLFLRMGWITGNAGILGSIGIILISTLLTFCTTLSMSAICTNGEIGIGGIYYMISRSLGAEAGSMIGITFSLAKAILVSLNLVGAAETTVQLISSANITITNNIDNDTRLLATGFLIIVAIIPLIGMNWEAKTTFVALMVLLVAICNYVIGTFIPSTTEQIARGNLGWKPQIFMTNLFGQYDTSLAELFAVFFPSVIGIFAGASMSGDLRDPNTAIPKGTFLAILTTSSVYIILVFFLGFTVLPYATGNYEEMQNVIFPLNFTCITTENGCPYGLISDYQTMTLSSAWGPLIYAGIYATTLSSALSSYVCAPRIFQALCEDKLIPYIHFFAKGYGKNNDPRRGYVLTFLISILFIMIGKVNSIAPIISNFFMASFCLVNVTCFHASFVGSPSFRPTFKYYNKWISLITGLICVAIMFYLDWLSSIITVIVMCLIYIYISKKKPDVNWGTSTKGHVYNNALFSALRLTHTKYHVRNFRPSILLLTGNPSARIPLVEFANNITLHRSLLMIGHIVDYDIPNQIREKVVESQYEWMYERKIKGFYLLLEASSLTNGAKIMSQIAGLGIKLSPNIVMMGYKSSWRDCVVEDLLDYYNVIITTHEMSLGIIILRMQKGLNYADLFGPLHQQQRQQSIIDIDDITITADNSNNGNMNTKSSQIPKTNDDNEDGMNNKFSNVINLERRLSNAMQIIDSNQQQSPQQQQQRMTTKKNFEKMKTLMPRDKIEALNLFSNKQKPGSIDVWWLTEDGGLTLLIPYLLNVSYNFSNCSMRIFCLSKNAENIESTKHKMMGLLKRQRIPFKELTVIPESDLNPSEQSKSLFQSMIEKFMAKNDLNSTTTTTVPVKVSEADLNKHEKLTNKYLEIRDQLMLHSKSSALVVMTLPLPHGDIIAPLYMAWLETITKDMPPFLFVRGRKNDYKMTVATTATMTMTKGSNMNDGGTIDVGSGGVRFMNMEMNVTRRRSSIFPQYLRRSERKDSIFQSESTKILYPYTIDEKRPGDYQSDTNNDQESSSLKFGWINGVYIRTVLNIFGVMLFLRMGWITGNAGILGSIGIVLISTLLTFCTTLSMSAICTNGEIGTGGIYYMISRSLGAEAGSMIGIIFSLANAVLVSLNLVGAAETTVQLISSANITITNDIENDTRLYGTGFLIIVAIIPLIGMDWEAKAMFVLLIILLVAIGNYIIGTFIPPTSEQIAWGNLGWKPQIFMTNLFGQYDNSLAEIFAVFFPSVIGIFAGASMSGDLRDPNAAIPKGTFLAILTTSSVYTILVLFLGFTVLPYATGDYEEMKNVTFPLNFNCITSENGCPHGLISDYQTMTLSSAWGPLIYAGIYAATLSSALGSYVCAPRIFQALCEDKLFPYIHFFAKGYGKNNDPRRGYVLTFLISILFIMIVNVTCFHASFVGSPSFRPTFKYYNKWISLITGLICVAIMFYLDWISAIITVIVMCLIYIYISKKGPDVNWGTSTKGHVYNNALFSSLRLTHTKYHVKNFRPSILLLTGNPSARIPLVEFANNITLHRSLLMIGHIVDYDIPNHTRKKVIESQYEWMYKRKIKGFYLLLETSSLANGAKIMSQIAGLGLKLSPNIVMMGYKSSWRDCVVEDLLDYYNVIVNTHEMLLGIIILRIQEGLDYADFFDPLQRQQQSIIDFNDITITADNSNNGNMNIKLSQIPESNDDNHSDVDGMNNKFSNVINFESRLSNAMQIINSNQHQSPQQQQQRMITKKNFEKMKTLIPRDAIEAINQFSNKQKPGPIDIWWLTEDGGLTLLIPYLLNVSYNWSDCGMRIFCLSKNTENIESTKHNMMELLKRQRIPFKELTVIPESELNPSEQSKSLFRSMIEKFMAKNDLNSTTTTTVKVSKADLTKHEKMTNKYLEIRDQLTLHSKSSALVVMTLPLPHRDIIAPLYMVWLETITKDMPPFLFVRGHENVLSCDI</sequence>
<feature type="transmembrane region" description="Helical" evidence="6">
    <location>
        <begin position="503"/>
        <end position="519"/>
    </location>
</feature>
<feature type="transmembrane region" description="Helical" evidence="6">
    <location>
        <begin position="1245"/>
        <end position="1265"/>
    </location>
</feature>
<keyword evidence="3 6" id="KW-1133">Transmembrane helix</keyword>
<feature type="domain" description="SLC12A transporter C-terminal" evidence="8">
    <location>
        <begin position="1581"/>
        <end position="2005"/>
    </location>
</feature>
<evidence type="ECO:0000256" key="3">
    <source>
        <dbReference type="ARBA" id="ARBA00022989"/>
    </source>
</evidence>
<dbReference type="EMBL" id="SDOV01000007">
    <property type="protein sequence ID" value="KAH7639828.1"/>
    <property type="molecule type" value="Genomic_DNA"/>
</dbReference>
<feature type="transmembrane region" description="Helical" evidence="6">
    <location>
        <begin position="269"/>
        <end position="290"/>
    </location>
</feature>
<feature type="transmembrane region" description="Helical" evidence="6">
    <location>
        <begin position="191"/>
        <end position="210"/>
    </location>
</feature>
<dbReference type="InterPro" id="IPR018491">
    <property type="entry name" value="SLC12_C"/>
</dbReference>
<feature type="domain" description="Amino acid permease/ SLC12A" evidence="7">
    <location>
        <begin position="1100"/>
        <end position="1572"/>
    </location>
</feature>
<dbReference type="GO" id="GO:0006884">
    <property type="term" value="P:cell volume homeostasis"/>
    <property type="evidence" value="ECO:0007669"/>
    <property type="project" value="TreeGrafter"/>
</dbReference>
<feature type="transmembrane region" description="Helical" evidence="6">
    <location>
        <begin position="217"/>
        <end position="235"/>
    </location>
</feature>
<dbReference type="Proteomes" id="UP000828236">
    <property type="component" value="Unassembled WGS sequence"/>
</dbReference>
<dbReference type="FunFam" id="1.20.1740.10:FF:000022">
    <property type="entry name" value="Bumetanide-sensitive na-k-cl cotransport protein"/>
    <property type="match status" value="2"/>
</dbReference>
<protein>
    <submittedName>
        <fullName evidence="9">Uncharacterized protein</fullName>
    </submittedName>
</protein>
<feature type="transmembrane region" description="Helical" evidence="6">
    <location>
        <begin position="1402"/>
        <end position="1422"/>
    </location>
</feature>
<evidence type="ECO:0000256" key="5">
    <source>
        <dbReference type="SAM" id="MobiDB-lite"/>
    </source>
</evidence>
<feature type="transmembrane region" description="Helical" evidence="6">
    <location>
        <begin position="1498"/>
        <end position="1529"/>
    </location>
</feature>
<reference evidence="9" key="1">
    <citation type="submission" date="2020-06" db="EMBL/GenBank/DDBJ databases">
        <authorList>
            <person name="Ji K."/>
            <person name="Li J."/>
        </authorList>
    </citation>
    <scope>NUCLEOTIDE SEQUENCE</scope>
    <source>
        <strain evidence="9">JKM2019</strain>
        <tissue evidence="9">Whole body</tissue>
    </source>
</reference>
<feature type="transmembrane region" description="Helical" evidence="6">
    <location>
        <begin position="96"/>
        <end position="122"/>
    </location>
</feature>
<dbReference type="PANTHER" id="PTHR11827">
    <property type="entry name" value="SOLUTE CARRIER FAMILY 12, CATION COTRANSPORTERS"/>
    <property type="match status" value="1"/>
</dbReference>
<feature type="transmembrane region" description="Helical" evidence="6">
    <location>
        <begin position="424"/>
        <end position="441"/>
    </location>
</feature>
<evidence type="ECO:0000259" key="7">
    <source>
        <dbReference type="Pfam" id="PF00324"/>
    </source>
</evidence>
<dbReference type="GO" id="GO:0055078">
    <property type="term" value="P:sodium ion homeostasis"/>
    <property type="evidence" value="ECO:0007669"/>
    <property type="project" value="TreeGrafter"/>
</dbReference>
<dbReference type="GO" id="GO:0055064">
    <property type="term" value="P:chloride ion homeostasis"/>
    <property type="evidence" value="ECO:0007669"/>
    <property type="project" value="TreeGrafter"/>
</dbReference>
<name>A0A9D4NWR0_DERFA</name>
<dbReference type="Gene3D" id="1.20.1740.10">
    <property type="entry name" value="Amino acid/polyamine transporter I"/>
    <property type="match status" value="2"/>
</dbReference>
<dbReference type="GO" id="GO:0016020">
    <property type="term" value="C:membrane"/>
    <property type="evidence" value="ECO:0007669"/>
    <property type="project" value="UniProtKB-SubCell"/>
</dbReference>
<organism evidence="9">
    <name type="scientific">Dermatophagoides farinae</name>
    <name type="common">American house dust mite</name>
    <dbReference type="NCBI Taxonomy" id="6954"/>
    <lineage>
        <taxon>Eukaryota</taxon>
        <taxon>Metazoa</taxon>
        <taxon>Ecdysozoa</taxon>
        <taxon>Arthropoda</taxon>
        <taxon>Chelicerata</taxon>
        <taxon>Arachnida</taxon>
        <taxon>Acari</taxon>
        <taxon>Acariformes</taxon>
        <taxon>Sarcoptiformes</taxon>
        <taxon>Astigmata</taxon>
        <taxon>Psoroptidia</taxon>
        <taxon>Analgoidea</taxon>
        <taxon>Pyroglyphidae</taxon>
        <taxon>Dermatophagoidinae</taxon>
        <taxon>Dermatophagoides</taxon>
    </lineage>
</organism>
<comment type="subcellular location">
    <subcellularLocation>
        <location evidence="1">Membrane</location>
        <topology evidence="1">Multi-pass membrane protein</topology>
    </subcellularLocation>
</comment>
<dbReference type="GO" id="GO:1990573">
    <property type="term" value="P:potassium ion import across plasma membrane"/>
    <property type="evidence" value="ECO:0007669"/>
    <property type="project" value="TreeGrafter"/>
</dbReference>
<keyword evidence="4 6" id="KW-0472">Membrane</keyword>
<feature type="transmembrane region" description="Helical" evidence="6">
    <location>
        <begin position="1455"/>
        <end position="1478"/>
    </location>
</feature>
<feature type="transmembrane region" description="Helical" evidence="6">
    <location>
        <begin position="447"/>
        <end position="468"/>
    </location>
</feature>